<reference evidence="2" key="1">
    <citation type="submission" date="2007-10" db="EMBL/GenBank/DDBJ databases">
        <title>Complete sequence of chromosome of Desulforudis audaxviator MP104C.</title>
        <authorList>
            <person name="Copeland A."/>
            <person name="Lucas S."/>
            <person name="Lapidus A."/>
            <person name="Barry K."/>
            <person name="Glavina del Rio T."/>
            <person name="Dalin E."/>
            <person name="Tice H."/>
            <person name="Bruce D."/>
            <person name="Pitluck S."/>
            <person name="Lowry S.R."/>
            <person name="Larimer F."/>
            <person name="Land M.L."/>
            <person name="Hauser L."/>
            <person name="Kyrpides N."/>
            <person name="Ivanova N.N."/>
            <person name="Richardson P."/>
        </authorList>
    </citation>
    <scope>NUCLEOTIDE SEQUENCE [LARGE SCALE GENOMIC DNA]</scope>
    <source>
        <strain evidence="2">MP104C</strain>
    </source>
</reference>
<dbReference type="Gene3D" id="3.20.20.70">
    <property type="entry name" value="Aldolase class I"/>
    <property type="match status" value="1"/>
</dbReference>
<protein>
    <submittedName>
        <fullName evidence="1">Putative NADH-dependent flavin oxidoreductase</fullName>
    </submittedName>
</protein>
<sequence length="77" mass="8686">MSAGFRRLFSPLHVGGVTFRNRLVMPPLSSGTAGTGGEVTDKMLRFYDRVEPGVVYPFGRLFERSMGIWSETHRPRL</sequence>
<dbReference type="EMBL" id="CP000860">
    <property type="protein sequence ID" value="ACA59652.1"/>
    <property type="molecule type" value="Genomic_DNA"/>
</dbReference>
<dbReference type="HOGENOM" id="CLU_2632307_0_0_9"/>
<evidence type="ECO:0000313" key="2">
    <source>
        <dbReference type="Proteomes" id="UP000008544"/>
    </source>
</evidence>
<name>B1I437_DESAP</name>
<reference evidence="1 2" key="2">
    <citation type="journal article" date="2008" name="Science">
        <title>Environmental genomics reveals a single-species ecosystem deep within Earth.</title>
        <authorList>
            <person name="Chivian D."/>
            <person name="Brodie E.L."/>
            <person name="Alm E.J."/>
            <person name="Culley D.E."/>
            <person name="Dehal P.S."/>
            <person name="Desantis T.Z."/>
            <person name="Gihring T.M."/>
            <person name="Lapidus A."/>
            <person name="Lin L.H."/>
            <person name="Lowry S.R."/>
            <person name="Moser D.P."/>
            <person name="Richardson P.M."/>
            <person name="Southam G."/>
            <person name="Wanger G."/>
            <person name="Pratt L.M."/>
            <person name="Andersen G.L."/>
            <person name="Hazen T.C."/>
            <person name="Brockman F.J."/>
            <person name="Arkin A.P."/>
            <person name="Onstott T.C."/>
        </authorList>
    </citation>
    <scope>NUCLEOTIDE SEQUENCE [LARGE SCALE GENOMIC DNA]</scope>
    <source>
        <strain evidence="1 2">MP104C</strain>
    </source>
</reference>
<accession>B1I437</accession>
<keyword evidence="2" id="KW-1185">Reference proteome</keyword>
<dbReference type="RefSeq" id="WP_012302238.1">
    <property type="nucleotide sequence ID" value="NC_010424.1"/>
</dbReference>
<dbReference type="Proteomes" id="UP000008544">
    <property type="component" value="Chromosome"/>
</dbReference>
<dbReference type="STRING" id="477974.Daud_1141"/>
<proteinExistence type="predicted"/>
<dbReference type="eggNOG" id="COG1902">
    <property type="taxonomic scope" value="Bacteria"/>
</dbReference>
<organism evidence="1 2">
    <name type="scientific">Desulforudis audaxviator (strain MP104C)</name>
    <dbReference type="NCBI Taxonomy" id="477974"/>
    <lineage>
        <taxon>Bacteria</taxon>
        <taxon>Bacillati</taxon>
        <taxon>Bacillota</taxon>
        <taxon>Clostridia</taxon>
        <taxon>Thermoanaerobacterales</taxon>
        <taxon>Candidatus Desulforudaceae</taxon>
        <taxon>Candidatus Desulforudis</taxon>
    </lineage>
</organism>
<dbReference type="InterPro" id="IPR013785">
    <property type="entry name" value="Aldolase_TIM"/>
</dbReference>
<dbReference type="AlphaFoldDB" id="B1I437"/>
<gene>
    <name evidence="1" type="ordered locus">Daud_1141</name>
</gene>
<evidence type="ECO:0000313" key="1">
    <source>
        <dbReference type="EMBL" id="ACA59652.1"/>
    </source>
</evidence>
<dbReference type="SUPFAM" id="SSF51395">
    <property type="entry name" value="FMN-linked oxidoreductases"/>
    <property type="match status" value="1"/>
</dbReference>
<dbReference type="KEGG" id="dau:Daud_1141"/>